<reference evidence="2 3" key="1">
    <citation type="journal article" date="2019" name="Nat. Ecol. Evol.">
        <title>Megaphylogeny resolves global patterns of mushroom evolution.</title>
        <authorList>
            <person name="Varga T."/>
            <person name="Krizsan K."/>
            <person name="Foldi C."/>
            <person name="Dima B."/>
            <person name="Sanchez-Garcia M."/>
            <person name="Sanchez-Ramirez S."/>
            <person name="Szollosi G.J."/>
            <person name="Szarkandi J.G."/>
            <person name="Papp V."/>
            <person name="Albert L."/>
            <person name="Andreopoulos W."/>
            <person name="Angelini C."/>
            <person name="Antonin V."/>
            <person name="Barry K.W."/>
            <person name="Bougher N.L."/>
            <person name="Buchanan P."/>
            <person name="Buyck B."/>
            <person name="Bense V."/>
            <person name="Catcheside P."/>
            <person name="Chovatia M."/>
            <person name="Cooper J."/>
            <person name="Damon W."/>
            <person name="Desjardin D."/>
            <person name="Finy P."/>
            <person name="Geml J."/>
            <person name="Haridas S."/>
            <person name="Hughes K."/>
            <person name="Justo A."/>
            <person name="Karasinski D."/>
            <person name="Kautmanova I."/>
            <person name="Kiss B."/>
            <person name="Kocsube S."/>
            <person name="Kotiranta H."/>
            <person name="LaButti K.M."/>
            <person name="Lechner B.E."/>
            <person name="Liimatainen K."/>
            <person name="Lipzen A."/>
            <person name="Lukacs Z."/>
            <person name="Mihaltcheva S."/>
            <person name="Morgado L.N."/>
            <person name="Niskanen T."/>
            <person name="Noordeloos M.E."/>
            <person name="Ohm R.A."/>
            <person name="Ortiz-Santana B."/>
            <person name="Ovrebo C."/>
            <person name="Racz N."/>
            <person name="Riley R."/>
            <person name="Savchenko A."/>
            <person name="Shiryaev A."/>
            <person name="Soop K."/>
            <person name="Spirin V."/>
            <person name="Szebenyi C."/>
            <person name="Tomsovsky M."/>
            <person name="Tulloss R.E."/>
            <person name="Uehling J."/>
            <person name="Grigoriev I.V."/>
            <person name="Vagvolgyi C."/>
            <person name="Papp T."/>
            <person name="Martin F.M."/>
            <person name="Miettinen O."/>
            <person name="Hibbett D.S."/>
            <person name="Nagy L.G."/>
        </authorList>
    </citation>
    <scope>NUCLEOTIDE SEQUENCE [LARGE SCALE GENOMIC DNA]</scope>
    <source>
        <strain evidence="2 3">OMC1185</strain>
    </source>
</reference>
<feature type="compositionally biased region" description="Basic and acidic residues" evidence="1">
    <location>
        <begin position="51"/>
        <end position="69"/>
    </location>
</feature>
<dbReference type="EMBL" id="ML213529">
    <property type="protein sequence ID" value="TFK46498.1"/>
    <property type="molecule type" value="Genomic_DNA"/>
</dbReference>
<sequence length="153" mass="17141">MQSKLDRYWMSGVALRIEDVLNFVTYAGDRGGQQSYGVLFTCGTSRQPSGRMEKTSWERTRGRSEEKLENVTGGRNPAPTITEAEKCIPYILEAVEAVQGHFSRSDYARAVRTAREKCRSQEASSVARGGYDGAQINTDDDKKLSFKRTESMI</sequence>
<feature type="region of interest" description="Disordered" evidence="1">
    <location>
        <begin position="121"/>
        <end position="153"/>
    </location>
</feature>
<keyword evidence="3" id="KW-1185">Reference proteome</keyword>
<evidence type="ECO:0000313" key="2">
    <source>
        <dbReference type="EMBL" id="TFK46498.1"/>
    </source>
</evidence>
<name>A0A5C3MRW5_9AGAM</name>
<evidence type="ECO:0000313" key="3">
    <source>
        <dbReference type="Proteomes" id="UP000305948"/>
    </source>
</evidence>
<proteinExistence type="predicted"/>
<feature type="region of interest" description="Disordered" evidence="1">
    <location>
        <begin position="47"/>
        <end position="80"/>
    </location>
</feature>
<dbReference type="Proteomes" id="UP000305948">
    <property type="component" value="Unassembled WGS sequence"/>
</dbReference>
<accession>A0A5C3MRW5</accession>
<dbReference type="AlphaFoldDB" id="A0A5C3MRW5"/>
<gene>
    <name evidence="2" type="ORF">OE88DRAFT_1729050</name>
</gene>
<organism evidence="2 3">
    <name type="scientific">Heliocybe sulcata</name>
    <dbReference type="NCBI Taxonomy" id="5364"/>
    <lineage>
        <taxon>Eukaryota</taxon>
        <taxon>Fungi</taxon>
        <taxon>Dikarya</taxon>
        <taxon>Basidiomycota</taxon>
        <taxon>Agaricomycotina</taxon>
        <taxon>Agaricomycetes</taxon>
        <taxon>Gloeophyllales</taxon>
        <taxon>Gloeophyllaceae</taxon>
        <taxon>Heliocybe</taxon>
    </lineage>
</organism>
<feature type="compositionally biased region" description="Basic and acidic residues" evidence="1">
    <location>
        <begin position="139"/>
        <end position="153"/>
    </location>
</feature>
<evidence type="ECO:0000256" key="1">
    <source>
        <dbReference type="SAM" id="MobiDB-lite"/>
    </source>
</evidence>
<protein>
    <submittedName>
        <fullName evidence="2">Uncharacterized protein</fullName>
    </submittedName>
</protein>